<evidence type="ECO:0000256" key="13">
    <source>
        <dbReference type="SAM" id="SignalP"/>
    </source>
</evidence>
<dbReference type="InterPro" id="IPR012910">
    <property type="entry name" value="Plug_dom"/>
</dbReference>
<evidence type="ECO:0000313" key="17">
    <source>
        <dbReference type="Proteomes" id="UP000197097"/>
    </source>
</evidence>
<feature type="signal peptide" evidence="13">
    <location>
        <begin position="1"/>
        <end position="24"/>
    </location>
</feature>
<dbReference type="Pfam" id="PF07715">
    <property type="entry name" value="Plug"/>
    <property type="match status" value="1"/>
</dbReference>
<reference evidence="16 17" key="1">
    <citation type="journal article" date="2002" name="Int. J. Syst. Evol. Microbiol.">
        <title>Sphingopyxis witflariensis sp. nov., isolated from activated sludge.</title>
        <authorList>
            <person name="Kampfer P."/>
            <person name="Witzenberger R."/>
            <person name="Denner E.B."/>
            <person name="Busse H.J."/>
            <person name="Neef A."/>
        </authorList>
    </citation>
    <scope>NUCLEOTIDE SEQUENCE [LARGE SCALE GENOMIC DNA]</scope>
    <source>
        <strain evidence="16 17">DSM 14551</strain>
    </source>
</reference>
<keyword evidence="8 12" id="KW-0798">TonB box</keyword>
<keyword evidence="17" id="KW-1185">Reference proteome</keyword>
<evidence type="ECO:0000259" key="14">
    <source>
        <dbReference type="Pfam" id="PF00593"/>
    </source>
</evidence>
<evidence type="ECO:0000256" key="3">
    <source>
        <dbReference type="ARBA" id="ARBA00022452"/>
    </source>
</evidence>
<dbReference type="Proteomes" id="UP000197097">
    <property type="component" value="Unassembled WGS sequence"/>
</dbReference>
<evidence type="ECO:0000256" key="6">
    <source>
        <dbReference type="ARBA" id="ARBA00023004"/>
    </source>
</evidence>
<evidence type="ECO:0000256" key="8">
    <source>
        <dbReference type="ARBA" id="ARBA00023077"/>
    </source>
</evidence>
<dbReference type="AlphaFoldDB" id="A0A2D0AN76"/>
<evidence type="ECO:0000313" key="16">
    <source>
        <dbReference type="EMBL" id="OWQ95063.1"/>
    </source>
</evidence>
<organism evidence="16 17">
    <name type="scientific">Sphingopyxis witflariensis</name>
    <dbReference type="NCBI Taxonomy" id="173675"/>
    <lineage>
        <taxon>Bacteria</taxon>
        <taxon>Pseudomonadati</taxon>
        <taxon>Pseudomonadota</taxon>
        <taxon>Alphaproteobacteria</taxon>
        <taxon>Sphingomonadales</taxon>
        <taxon>Sphingomonadaceae</taxon>
        <taxon>Sphingopyxis</taxon>
    </lineage>
</organism>
<proteinExistence type="inferred from homology"/>
<evidence type="ECO:0000256" key="10">
    <source>
        <dbReference type="ARBA" id="ARBA00023237"/>
    </source>
</evidence>
<dbReference type="InterPro" id="IPR000531">
    <property type="entry name" value="Beta-barrel_TonB"/>
</dbReference>
<keyword evidence="13" id="KW-0732">Signal</keyword>
<dbReference type="Pfam" id="PF00593">
    <property type="entry name" value="TonB_dep_Rec_b-barrel"/>
    <property type="match status" value="1"/>
</dbReference>
<comment type="subcellular location">
    <subcellularLocation>
        <location evidence="1 11">Cell outer membrane</location>
        <topology evidence="1 11">Multi-pass membrane protein</topology>
    </subcellularLocation>
</comment>
<dbReference type="InterPro" id="IPR039426">
    <property type="entry name" value="TonB-dep_rcpt-like"/>
</dbReference>
<evidence type="ECO:0000256" key="11">
    <source>
        <dbReference type="PROSITE-ProRule" id="PRU01360"/>
    </source>
</evidence>
<keyword evidence="2 11" id="KW-0813">Transport</keyword>
<dbReference type="OrthoDB" id="7179662at2"/>
<dbReference type="GO" id="GO:0006826">
    <property type="term" value="P:iron ion transport"/>
    <property type="evidence" value="ECO:0007669"/>
    <property type="project" value="UniProtKB-KW"/>
</dbReference>
<evidence type="ECO:0000259" key="15">
    <source>
        <dbReference type="Pfam" id="PF07715"/>
    </source>
</evidence>
<keyword evidence="4" id="KW-0410">Iron transport</keyword>
<gene>
    <name evidence="16" type="ORF">CDQ91_14125</name>
</gene>
<dbReference type="GO" id="GO:0009279">
    <property type="term" value="C:cell outer membrane"/>
    <property type="evidence" value="ECO:0007669"/>
    <property type="project" value="UniProtKB-SubCell"/>
</dbReference>
<dbReference type="InterPro" id="IPR036942">
    <property type="entry name" value="Beta-barrel_TonB_sf"/>
</dbReference>
<sequence length="753" mass="80304">MGRKAQLLFGTAALWVFTAAPASAQDQAPEAPEAPEALAAGAAEEAGDDGAIVVTARRREERLSDVPTAASVIDIAALNDRGGATGSGELLADQPSVRFNNLNSSITSEISIRASSTARATNGDPSVGLYRNGAYIAGGPVGGRNYTRLDMLDIGRVEVLRGTQGALYGRNAVGGAINIISAEPEFDLSGWGSVRYGFETNSLQLQGAVNVPLGDGIAARISGDLIEQDKGFFYNPDNDVYFDRQKGHGLRGQIRLKRGPVDAIIMAETQRLTTPSIHYQIFIPAGTPGFPGGYIQDRFRYPWSTAPRASQDVDGLQAILRVDLGAANLTSTTSFRKRHSEYDLDNDAVSPAELARARAAGEVGPLTPLDPSSASYVVDTTDNFSQDIHVSGSGDRLTWLVGAEMLLLDSDFSVTTTRTPTLANVSPGNIAPARLHFESYAAYGSLGFDLTDSLNITGELRYTHDSRSITARLYDLGTGLETGGPSRIIDDSIAADNLSYNATLSYKLTRDLLAYAKVGSSYRAGGFNTRLSDPRAPSPVQVLFGNENSTSYEVGFKGSPMRRGYFAVAGYYTELEDLIAQVDDGCALTNPTCPVAAVSYLTNAGDAKSWGVEAEYSQGFDLGTGNGRLALSGSRQGGKVKSGRYDGLDLAQVPDWLASANLNLRYPVVKDVSLTGNILVSGQWGGKQELTATSVDLDDYVLVNLRVGVEFGKISISAFANNLFDKTYYVAQAPTINRYSQPRVIGVEGRISF</sequence>
<feature type="domain" description="TonB-dependent receptor plug" evidence="15">
    <location>
        <begin position="63"/>
        <end position="176"/>
    </location>
</feature>
<evidence type="ECO:0000256" key="9">
    <source>
        <dbReference type="ARBA" id="ARBA00023136"/>
    </source>
</evidence>
<dbReference type="EMBL" id="NISJ01000008">
    <property type="protein sequence ID" value="OWQ95063.1"/>
    <property type="molecule type" value="Genomic_DNA"/>
</dbReference>
<dbReference type="RefSeq" id="WP_088473395.1">
    <property type="nucleotide sequence ID" value="NZ_NISJ01000008.1"/>
</dbReference>
<name>A0A2D0AN76_9SPHN</name>
<evidence type="ECO:0000256" key="7">
    <source>
        <dbReference type="ARBA" id="ARBA00023065"/>
    </source>
</evidence>
<keyword evidence="9 11" id="KW-0472">Membrane</keyword>
<feature type="chain" id="PRO_5012587328" description="TonB-dependent receptor" evidence="13">
    <location>
        <begin position="25"/>
        <end position="753"/>
    </location>
</feature>
<comment type="similarity">
    <text evidence="11 12">Belongs to the TonB-dependent receptor family.</text>
</comment>
<dbReference type="PROSITE" id="PS52016">
    <property type="entry name" value="TONB_DEPENDENT_REC_3"/>
    <property type="match status" value="1"/>
</dbReference>
<dbReference type="SUPFAM" id="SSF56935">
    <property type="entry name" value="Porins"/>
    <property type="match status" value="1"/>
</dbReference>
<keyword evidence="5 11" id="KW-0812">Transmembrane</keyword>
<keyword evidence="3 11" id="KW-1134">Transmembrane beta strand</keyword>
<protein>
    <recommendedName>
        <fullName evidence="18">TonB-dependent receptor</fullName>
    </recommendedName>
</protein>
<evidence type="ECO:0000256" key="4">
    <source>
        <dbReference type="ARBA" id="ARBA00022496"/>
    </source>
</evidence>
<dbReference type="PANTHER" id="PTHR32552:SF81">
    <property type="entry name" value="TONB-DEPENDENT OUTER MEMBRANE RECEPTOR"/>
    <property type="match status" value="1"/>
</dbReference>
<keyword evidence="10 11" id="KW-0998">Cell outer membrane</keyword>
<dbReference type="PANTHER" id="PTHR32552">
    <property type="entry name" value="FERRICHROME IRON RECEPTOR-RELATED"/>
    <property type="match status" value="1"/>
</dbReference>
<keyword evidence="7" id="KW-0406">Ion transport</keyword>
<evidence type="ECO:0000256" key="12">
    <source>
        <dbReference type="RuleBase" id="RU003357"/>
    </source>
</evidence>
<dbReference type="Gene3D" id="2.40.170.20">
    <property type="entry name" value="TonB-dependent receptor, beta-barrel domain"/>
    <property type="match status" value="1"/>
</dbReference>
<evidence type="ECO:0008006" key="18">
    <source>
        <dbReference type="Google" id="ProtNLM"/>
    </source>
</evidence>
<evidence type="ECO:0000256" key="5">
    <source>
        <dbReference type="ARBA" id="ARBA00022692"/>
    </source>
</evidence>
<comment type="caution">
    <text evidence="16">The sequence shown here is derived from an EMBL/GenBank/DDBJ whole genome shotgun (WGS) entry which is preliminary data.</text>
</comment>
<evidence type="ECO:0000256" key="1">
    <source>
        <dbReference type="ARBA" id="ARBA00004571"/>
    </source>
</evidence>
<evidence type="ECO:0000256" key="2">
    <source>
        <dbReference type="ARBA" id="ARBA00022448"/>
    </source>
</evidence>
<keyword evidence="6" id="KW-0408">Iron</keyword>
<accession>A0A2D0AN76</accession>
<feature type="domain" description="TonB-dependent receptor-like beta-barrel" evidence="14">
    <location>
        <begin position="286"/>
        <end position="723"/>
    </location>
</feature>